<accession>A0A498J8F0</accession>
<evidence type="ECO:0000256" key="3">
    <source>
        <dbReference type="ARBA" id="ARBA00023175"/>
    </source>
</evidence>
<dbReference type="InterPro" id="IPR027640">
    <property type="entry name" value="Kinesin-like_fam"/>
</dbReference>
<dbReference type="GO" id="GO:0007018">
    <property type="term" value="P:microtubule-based movement"/>
    <property type="evidence" value="ECO:0007669"/>
    <property type="project" value="InterPro"/>
</dbReference>
<evidence type="ECO:0000256" key="2">
    <source>
        <dbReference type="ARBA" id="ARBA00022840"/>
    </source>
</evidence>
<feature type="compositionally biased region" description="Pro residues" evidence="6">
    <location>
        <begin position="28"/>
        <end position="38"/>
    </location>
</feature>
<dbReference type="Pfam" id="PF00225">
    <property type="entry name" value="Kinesin"/>
    <property type="match status" value="2"/>
</dbReference>
<dbReference type="Gene3D" id="3.40.850.10">
    <property type="entry name" value="Kinesin motor domain"/>
    <property type="match status" value="1"/>
</dbReference>
<keyword evidence="5" id="KW-0175">Coiled coil</keyword>
<evidence type="ECO:0000256" key="4">
    <source>
        <dbReference type="PROSITE-ProRule" id="PRU00283"/>
    </source>
</evidence>
<dbReference type="GO" id="GO:0005524">
    <property type="term" value="F:ATP binding"/>
    <property type="evidence" value="ECO:0007669"/>
    <property type="project" value="UniProtKB-UniRule"/>
</dbReference>
<evidence type="ECO:0000256" key="6">
    <source>
        <dbReference type="SAM" id="MobiDB-lite"/>
    </source>
</evidence>
<feature type="coiled-coil region" evidence="5">
    <location>
        <begin position="896"/>
        <end position="930"/>
    </location>
</feature>
<keyword evidence="1 4" id="KW-0547">Nucleotide-binding</keyword>
<feature type="compositionally biased region" description="Low complexity" evidence="6">
    <location>
        <begin position="39"/>
        <end position="64"/>
    </location>
</feature>
<comment type="similarity">
    <text evidence="4">Belongs to the TRAFAC class myosin-kinesin ATPase superfamily. Kinesin family.</text>
</comment>
<dbReference type="InterPro" id="IPR001752">
    <property type="entry name" value="Kinesin_motor_dom"/>
</dbReference>
<proteinExistence type="inferred from homology"/>
<dbReference type="Proteomes" id="UP000290289">
    <property type="component" value="Chromosome 8"/>
</dbReference>
<dbReference type="InterPro" id="IPR019821">
    <property type="entry name" value="Kinesin_motor_CS"/>
</dbReference>
<evidence type="ECO:0000256" key="5">
    <source>
        <dbReference type="SAM" id="Coils"/>
    </source>
</evidence>
<protein>
    <recommendedName>
        <fullName evidence="7">Kinesin motor domain-containing protein</fullName>
    </recommendedName>
</protein>
<dbReference type="PANTHER" id="PTHR47968">
    <property type="entry name" value="CENTROMERE PROTEIN E"/>
    <property type="match status" value="1"/>
</dbReference>
<dbReference type="CDD" id="cd01374">
    <property type="entry name" value="KISc_CENP_E"/>
    <property type="match status" value="1"/>
</dbReference>
<feature type="coiled-coil region" evidence="5">
    <location>
        <begin position="450"/>
        <end position="484"/>
    </location>
</feature>
<evidence type="ECO:0000259" key="7">
    <source>
        <dbReference type="PROSITE" id="PS50067"/>
    </source>
</evidence>
<feature type="compositionally biased region" description="Low complexity" evidence="6">
    <location>
        <begin position="632"/>
        <end position="652"/>
    </location>
</feature>
<dbReference type="GO" id="GO:0003777">
    <property type="term" value="F:microtubule motor activity"/>
    <property type="evidence" value="ECO:0007669"/>
    <property type="project" value="InterPro"/>
</dbReference>
<dbReference type="GO" id="GO:0008017">
    <property type="term" value="F:microtubule binding"/>
    <property type="evidence" value="ECO:0007669"/>
    <property type="project" value="InterPro"/>
</dbReference>
<feature type="compositionally biased region" description="Basic and acidic residues" evidence="6">
    <location>
        <begin position="657"/>
        <end position="675"/>
    </location>
</feature>
<organism evidence="8 9">
    <name type="scientific">Malus domestica</name>
    <name type="common">Apple</name>
    <name type="synonym">Pyrus malus</name>
    <dbReference type="NCBI Taxonomy" id="3750"/>
    <lineage>
        <taxon>Eukaryota</taxon>
        <taxon>Viridiplantae</taxon>
        <taxon>Streptophyta</taxon>
        <taxon>Embryophyta</taxon>
        <taxon>Tracheophyta</taxon>
        <taxon>Spermatophyta</taxon>
        <taxon>Magnoliopsida</taxon>
        <taxon>eudicotyledons</taxon>
        <taxon>Gunneridae</taxon>
        <taxon>Pentapetalae</taxon>
        <taxon>rosids</taxon>
        <taxon>fabids</taxon>
        <taxon>Rosales</taxon>
        <taxon>Rosaceae</taxon>
        <taxon>Amygdaloideae</taxon>
        <taxon>Maleae</taxon>
        <taxon>Malus</taxon>
    </lineage>
</organism>
<feature type="region of interest" description="Disordered" evidence="6">
    <location>
        <begin position="1"/>
        <end position="82"/>
    </location>
</feature>
<comment type="caution">
    <text evidence="8">The sequence shown here is derived from an EMBL/GenBank/DDBJ whole genome shotgun (WGS) entry which is preliminary data.</text>
</comment>
<name>A0A498J8F0_MALDO</name>
<feature type="coiled-coil region" evidence="5">
    <location>
        <begin position="1006"/>
        <end position="1054"/>
    </location>
</feature>
<keyword evidence="2 4" id="KW-0067">ATP-binding</keyword>
<evidence type="ECO:0000313" key="9">
    <source>
        <dbReference type="Proteomes" id="UP000290289"/>
    </source>
</evidence>
<gene>
    <name evidence="8" type="ORF">DVH24_006922</name>
</gene>
<dbReference type="PROSITE" id="PS50067">
    <property type="entry name" value="KINESIN_MOTOR_2"/>
    <property type="match status" value="1"/>
</dbReference>
<dbReference type="SMART" id="SM00129">
    <property type="entry name" value="KISc"/>
    <property type="match status" value="1"/>
</dbReference>
<feature type="domain" description="Kinesin motor" evidence="7">
    <location>
        <begin position="82"/>
        <end position="448"/>
    </location>
</feature>
<keyword evidence="9" id="KW-1185">Reference proteome</keyword>
<feature type="compositionally biased region" description="Low complexity" evidence="6">
    <location>
        <begin position="7"/>
        <end position="27"/>
    </location>
</feature>
<evidence type="ECO:0000256" key="1">
    <source>
        <dbReference type="ARBA" id="ARBA00022741"/>
    </source>
</evidence>
<dbReference type="InterPro" id="IPR036961">
    <property type="entry name" value="Kinesin_motor_dom_sf"/>
</dbReference>
<dbReference type="PROSITE" id="PS00411">
    <property type="entry name" value="KINESIN_MOTOR_1"/>
    <property type="match status" value="1"/>
</dbReference>
<feature type="compositionally biased region" description="Pro residues" evidence="6">
    <location>
        <begin position="65"/>
        <end position="74"/>
    </location>
</feature>
<keyword evidence="3 4" id="KW-0505">Motor protein</keyword>
<dbReference type="PRINTS" id="PR00380">
    <property type="entry name" value="KINESINHEAVY"/>
</dbReference>
<sequence length="1292" mass="144165">MFSGTTSSSRSQRSSISPFRSRKSSGPTKPPTASPRPATPSSSTTSSRHPTSKPSLSPASSSASPNPPSLPSPPDVSKSKENVTVTVRFRPLSAREINKGDEIAWYADGDYTVRNESNSSIAYGFDKVFGPATTTRHVYDVAAQHVVSGVMQGINGTVFAYGVTSSGKTHTMHGEQKSPGIIPLAVKDVFGIIQETPGREFLLRVSYLEIYNEVIMVYMQKSVMTWEFILYFAGRVPLCFTPLKIVPVRELVTLHNYGQEVINDLLDPTGQNLRIREDAQGTYVEAIKEEVVLSPAHALSLIATGEEHRHVGSNNFNLLSSRSHTIFTLTIESSPRGENHDEEDVTLSQLHLIDLAGSESSKTETTGLRRREGSYINKSLLTLGTVISKLTDGKATHVPYRDSKLTRLLQSSLSGHGRVSLICTVTPASSNSEETHNTLKFAHRSKHVELKASQNKIVDEKSLIKKYQKEISSLKQELQQLRRGMMENPNMTPTAQEDLVNLKLQLEAGQVKLRSRLEEEEEAKAALMGRIQRLTKLILVSTKNTIPPSISERPSHRRRHSFGEDELAYLPDKKREYLVDDDAGSYASEISVEGRDEITNLDELVKDYKRNKKRGMLGWFKLKKPENFVGLSSSGDSESSTSGSPAACSISSQNRVKFSDMKDGRRNSVSRKGDDYTIIDPFPERTQAGDLFGAGCRLPRTGSTITDQIELLHEQVKMLAGEVALCTSSLKRLSEQAPTNPEDSQLKEQMQKLKEEISEKKLQICVLEQRMIGSLERSPHMSNNIEMSQALSKLTTQLNEKTFELEISENAEMQETILLLRQQLSSQQITDSEATRLETYPKELVQKNNEKRDRFGLCQETCADENTPTSVMSLNKIFSLDYSKDCNKDAYLNSQIHVQASEIEDLKQDKVRLSEEKEGLEVQNMKLSEEASYAKELAAAAAVELRNLAQEVTKLSYENAKLTGDLAAAKEVQCRSNCQRSTSYDFKRNGLNGPRGHKGPEDVVFVEELQRELSARCQREASLEKELSKRDQTEDDLQRMLDKVKQREVDLENELANMWVLVAQLRKSGINSEDVSLDGVHLSESSRARVKNAFLPSNGHSDVIFKDDGIRENLNEMGTLEDLRTSYQKERRRCKELECYISRLKGEDLAGLDVTTLEELQNLHVEAITKICHAKCANRIALETIADELRLSCHSRFMQTVCSRDGSGALPYKNIIYITNICIIGVTDNLTVVTFKIVAGFIKMLTGLQTHVRAHTQVTRSITLDPSKVTASVDIEVETPGWVAYVDGHSSN</sequence>
<evidence type="ECO:0000313" key="8">
    <source>
        <dbReference type="EMBL" id="RXH90977.1"/>
    </source>
</evidence>
<dbReference type="SUPFAM" id="SSF52540">
    <property type="entry name" value="P-loop containing nucleoside triphosphate hydrolases"/>
    <property type="match status" value="1"/>
</dbReference>
<dbReference type="PANTHER" id="PTHR47968:SF33">
    <property type="entry name" value="KINESIN-LIKE PROTEIN KIN-7C, MITOCHONDRIAL ISOFORM X1"/>
    <property type="match status" value="1"/>
</dbReference>
<dbReference type="InterPro" id="IPR027417">
    <property type="entry name" value="P-loop_NTPase"/>
</dbReference>
<reference evidence="8 9" key="1">
    <citation type="submission" date="2018-10" db="EMBL/GenBank/DDBJ databases">
        <title>A high-quality apple genome assembly.</title>
        <authorList>
            <person name="Hu J."/>
        </authorList>
    </citation>
    <scope>NUCLEOTIDE SEQUENCE [LARGE SCALE GENOMIC DNA]</scope>
    <source>
        <strain evidence="9">cv. HFTH1</strain>
        <tissue evidence="8">Young leaf</tissue>
    </source>
</reference>
<feature type="binding site" evidence="4">
    <location>
        <begin position="162"/>
        <end position="169"/>
    </location>
    <ligand>
        <name>ATP</name>
        <dbReference type="ChEBI" id="CHEBI:30616"/>
    </ligand>
</feature>
<dbReference type="EMBL" id="RDQH01000334">
    <property type="protein sequence ID" value="RXH90977.1"/>
    <property type="molecule type" value="Genomic_DNA"/>
</dbReference>
<dbReference type="STRING" id="3750.A0A498J8F0"/>
<feature type="region of interest" description="Disordered" evidence="6">
    <location>
        <begin position="631"/>
        <end position="680"/>
    </location>
</feature>
<feature type="coiled-coil region" evidence="5">
    <location>
        <begin position="1120"/>
        <end position="1147"/>
    </location>
</feature>